<proteinExistence type="inferred from homology"/>
<keyword evidence="3" id="KW-0560">Oxidoreductase</keyword>
<name>A0ABV3ZBY6_9BACT</name>
<evidence type="ECO:0000313" key="6">
    <source>
        <dbReference type="Proteomes" id="UP001560573"/>
    </source>
</evidence>
<dbReference type="SUPFAM" id="SSF53720">
    <property type="entry name" value="ALDH-like"/>
    <property type="match status" value="1"/>
</dbReference>
<dbReference type="PANTHER" id="PTHR43217:SF1">
    <property type="entry name" value="SUCCINATE SEMIALDEHYDE DEHYDROGENASE [NAD(P)+] SAD"/>
    <property type="match status" value="1"/>
</dbReference>
<dbReference type="Gene3D" id="3.40.605.10">
    <property type="entry name" value="Aldehyde Dehydrogenase, Chain A, domain 1"/>
    <property type="match status" value="1"/>
</dbReference>
<evidence type="ECO:0000256" key="2">
    <source>
        <dbReference type="ARBA" id="ARBA00022857"/>
    </source>
</evidence>
<reference evidence="5 6" key="1">
    <citation type="submission" date="2023-07" db="EMBL/GenBank/DDBJ databases">
        <authorList>
            <person name="Lian W.-H."/>
        </authorList>
    </citation>
    <scope>NUCLEOTIDE SEQUENCE [LARGE SCALE GENOMIC DNA]</scope>
    <source>
        <strain evidence="5 6">SYSU DXS3180</strain>
    </source>
</reference>
<feature type="domain" description="Aldehyde dehydrogenase" evidence="4">
    <location>
        <begin position="3"/>
        <end position="449"/>
    </location>
</feature>
<keyword evidence="6" id="KW-1185">Reference proteome</keyword>
<dbReference type="Gene3D" id="3.40.309.10">
    <property type="entry name" value="Aldehyde Dehydrogenase, Chain A, domain 2"/>
    <property type="match status" value="1"/>
</dbReference>
<dbReference type="InterPro" id="IPR016163">
    <property type="entry name" value="Ald_DH_C"/>
</dbReference>
<keyword evidence="2" id="KW-0521">NADP</keyword>
<dbReference type="Proteomes" id="UP001560573">
    <property type="component" value="Unassembled WGS sequence"/>
</dbReference>
<evidence type="ECO:0000256" key="1">
    <source>
        <dbReference type="ARBA" id="ARBA00009986"/>
    </source>
</evidence>
<evidence type="ECO:0000256" key="3">
    <source>
        <dbReference type="ARBA" id="ARBA00023002"/>
    </source>
</evidence>
<dbReference type="InterPro" id="IPR015590">
    <property type="entry name" value="Aldehyde_DH_dom"/>
</dbReference>
<comment type="similarity">
    <text evidence="1">Belongs to the aldehyde dehydrogenase family.</text>
</comment>
<dbReference type="InterPro" id="IPR044148">
    <property type="entry name" value="ALDH_GabD1-like"/>
</dbReference>
<comment type="caution">
    <text evidence="5">The sequence shown here is derived from an EMBL/GenBank/DDBJ whole genome shotgun (WGS) entry which is preliminary data.</text>
</comment>
<protein>
    <submittedName>
        <fullName evidence="5">NAD-dependent succinate-semialdehyde dehydrogenase</fullName>
    </submittedName>
</protein>
<dbReference type="InterPro" id="IPR016162">
    <property type="entry name" value="Ald_DH_N"/>
</dbReference>
<sequence length="454" mass="49098">MATFNSIFPYDGAVIGTYPLMDKSDLDKKLIIAQKVFPFWAQQSFEVRASALKNAAEILRRDKDSLSGLITMEMGKLLEESKAEVEKCAVTCDYFAEHAGAFLKDEYVDAGYTTSFISYEPIGAVMAIMPWNFPFWQVFRYAAPTLMAGNVTFLKHAPNVCGCALAIEKVFIEAVGMEGVFQSVIIDTPLVEYLLDDDLVQAVTLTGSERAGSSVASLAGKLIKKQVLELGGSDAFIVLEDADIKQAAKVAVQSRMQNAGQSCIAAKRFIVTEAVYDSFFEEMNLLIGQLKPGNPLQVGVTLAPMARLDLAETLAGQLKESVSRGAVVATGGHFSGCNFDATILTGVQQEMRAFNEETFGPLAAIIKVKDEQEALLMANNSRFGLGSSIWTTDIEKGTALAKQIAAGAVFINSMVKSDARLPFGGIKKSGYGRELGKLGIHEFVNAKTITITRP</sequence>
<dbReference type="InterPro" id="IPR016161">
    <property type="entry name" value="Ald_DH/histidinol_DH"/>
</dbReference>
<organism evidence="5 6">
    <name type="scientific">Danxiaibacter flavus</name>
    <dbReference type="NCBI Taxonomy" id="3049108"/>
    <lineage>
        <taxon>Bacteria</taxon>
        <taxon>Pseudomonadati</taxon>
        <taxon>Bacteroidota</taxon>
        <taxon>Chitinophagia</taxon>
        <taxon>Chitinophagales</taxon>
        <taxon>Chitinophagaceae</taxon>
        <taxon>Danxiaibacter</taxon>
    </lineage>
</organism>
<evidence type="ECO:0000259" key="4">
    <source>
        <dbReference type="Pfam" id="PF00171"/>
    </source>
</evidence>
<dbReference type="CDD" id="cd07100">
    <property type="entry name" value="ALDH_SSADH1_GabD1"/>
    <property type="match status" value="1"/>
</dbReference>
<dbReference type="EMBL" id="JAULBC010000002">
    <property type="protein sequence ID" value="MEX6687382.1"/>
    <property type="molecule type" value="Genomic_DNA"/>
</dbReference>
<dbReference type="RefSeq" id="WP_369328787.1">
    <property type="nucleotide sequence ID" value="NZ_JAULBC010000002.1"/>
</dbReference>
<accession>A0ABV3ZBY6</accession>
<evidence type="ECO:0000313" key="5">
    <source>
        <dbReference type="EMBL" id="MEX6687382.1"/>
    </source>
</evidence>
<gene>
    <name evidence="5" type="ORF">QTN47_07750</name>
</gene>
<dbReference type="Pfam" id="PF00171">
    <property type="entry name" value="Aldedh"/>
    <property type="match status" value="1"/>
</dbReference>
<dbReference type="InterPro" id="IPR047110">
    <property type="entry name" value="GABD/Sad-like"/>
</dbReference>
<dbReference type="PANTHER" id="PTHR43217">
    <property type="entry name" value="SUCCINATE SEMIALDEHYDE DEHYDROGENASE [NAD(P)+] SAD"/>
    <property type="match status" value="1"/>
</dbReference>